<protein>
    <submittedName>
        <fullName evidence="3">Secreted protein</fullName>
    </submittedName>
</protein>
<name>A0A0M3J0N3_ANISI</name>
<evidence type="ECO:0000313" key="1">
    <source>
        <dbReference type="EMBL" id="VDK18277.1"/>
    </source>
</evidence>
<reference evidence="1 2" key="2">
    <citation type="submission" date="2018-11" db="EMBL/GenBank/DDBJ databases">
        <authorList>
            <consortium name="Pathogen Informatics"/>
        </authorList>
    </citation>
    <scope>NUCLEOTIDE SEQUENCE [LARGE SCALE GENOMIC DNA]</scope>
</reference>
<dbReference type="AlphaFoldDB" id="A0A0M3J0N3"/>
<sequence length="123" mass="14124">MQLSVILHLLETSCSSSALKQSTKNFFFNEYRQSRLLSTKHLSKIFLQRDVRTLMSDGDPDGHVTVCDDQQFECHTQSVGSPLAAGEFAEMKMFLSVHAEEIVRDVCLIVKFKAIFWSYHFMN</sequence>
<gene>
    <name evidence="1" type="ORF">ASIM_LOCUS966</name>
</gene>
<dbReference type="WBParaSite" id="ASIM_0000107401-mRNA-1">
    <property type="protein sequence ID" value="ASIM_0000107401-mRNA-1"/>
    <property type="gene ID" value="ASIM_0000107401"/>
</dbReference>
<accession>A0A0M3J0N3</accession>
<proteinExistence type="predicted"/>
<reference evidence="3" key="1">
    <citation type="submission" date="2017-02" db="UniProtKB">
        <authorList>
            <consortium name="WormBaseParasite"/>
        </authorList>
    </citation>
    <scope>IDENTIFICATION</scope>
</reference>
<dbReference type="EMBL" id="UYRR01000866">
    <property type="protein sequence ID" value="VDK18277.1"/>
    <property type="molecule type" value="Genomic_DNA"/>
</dbReference>
<dbReference type="Proteomes" id="UP000267096">
    <property type="component" value="Unassembled WGS sequence"/>
</dbReference>
<keyword evidence="2" id="KW-1185">Reference proteome</keyword>
<evidence type="ECO:0000313" key="3">
    <source>
        <dbReference type="WBParaSite" id="ASIM_0000107401-mRNA-1"/>
    </source>
</evidence>
<evidence type="ECO:0000313" key="2">
    <source>
        <dbReference type="Proteomes" id="UP000267096"/>
    </source>
</evidence>
<organism evidence="3">
    <name type="scientific">Anisakis simplex</name>
    <name type="common">Herring worm</name>
    <dbReference type="NCBI Taxonomy" id="6269"/>
    <lineage>
        <taxon>Eukaryota</taxon>
        <taxon>Metazoa</taxon>
        <taxon>Ecdysozoa</taxon>
        <taxon>Nematoda</taxon>
        <taxon>Chromadorea</taxon>
        <taxon>Rhabditida</taxon>
        <taxon>Spirurina</taxon>
        <taxon>Ascaridomorpha</taxon>
        <taxon>Ascaridoidea</taxon>
        <taxon>Anisakidae</taxon>
        <taxon>Anisakis</taxon>
        <taxon>Anisakis simplex complex</taxon>
    </lineage>
</organism>